<evidence type="ECO:0000313" key="3">
    <source>
        <dbReference type="Proteomes" id="UP000004699"/>
    </source>
</evidence>
<sequence>MSRIPTLPTIGLVLFAVGADAQNAADAFYDAQAMATARSKLQEGHGNQVNSLIIAERLEYSTNDTGDAVVWEGQGWLGTDRNKFWVKTEGEYVDGEEIDEAELQLLYSRAVSAFWDVQAGIRHDFEPTPRRSHLVIGTQGLAPYWFEVDAALFLSDEGKVTARIETEYELSLTQRLILQPRLEINLAASADEEAGIGKGLFDTVAELRLRYEFRREFAPYIGVSWGGDFGDTADMVQRQDGKARGFSIVAGFRLWY</sequence>
<dbReference type="GO" id="GO:0006878">
    <property type="term" value="P:intracellular copper ion homeostasis"/>
    <property type="evidence" value="ECO:0007669"/>
    <property type="project" value="InterPro"/>
</dbReference>
<keyword evidence="1" id="KW-0732">Signal</keyword>
<dbReference type="AlphaFoldDB" id="B8KSI1"/>
<organism evidence="2 3">
    <name type="scientific">Luminiphilus syltensis NOR5-1B</name>
    <dbReference type="NCBI Taxonomy" id="565045"/>
    <lineage>
        <taxon>Bacteria</taxon>
        <taxon>Pseudomonadati</taxon>
        <taxon>Pseudomonadota</taxon>
        <taxon>Gammaproteobacteria</taxon>
        <taxon>Cellvibrionales</taxon>
        <taxon>Halieaceae</taxon>
        <taxon>Luminiphilus</taxon>
    </lineage>
</organism>
<dbReference type="Pfam" id="PF05275">
    <property type="entry name" value="CopB"/>
    <property type="match status" value="1"/>
</dbReference>
<feature type="chain" id="PRO_5002876461" evidence="1">
    <location>
        <begin position="22"/>
        <end position="256"/>
    </location>
</feature>
<dbReference type="GO" id="GO:0005507">
    <property type="term" value="F:copper ion binding"/>
    <property type="evidence" value="ECO:0007669"/>
    <property type="project" value="InterPro"/>
</dbReference>
<protein>
    <submittedName>
        <fullName evidence="2">Copper resistance B</fullName>
    </submittedName>
</protein>
<dbReference type="OrthoDB" id="9778934at2"/>
<evidence type="ECO:0000256" key="1">
    <source>
        <dbReference type="SAM" id="SignalP"/>
    </source>
</evidence>
<dbReference type="InterPro" id="IPR007939">
    <property type="entry name" value="Cu-R_B_prcur"/>
</dbReference>
<proteinExistence type="predicted"/>
<dbReference type="eggNOG" id="COG3667">
    <property type="taxonomic scope" value="Bacteria"/>
</dbReference>
<accession>B8KSI1</accession>
<dbReference type="HOGENOM" id="CLU_042913_1_0_6"/>
<gene>
    <name evidence="2" type="ORF">NOR51B_1101</name>
</gene>
<reference evidence="3" key="1">
    <citation type="journal article" date="2013" name="BMC Microbiol.">
        <title>Taxonomy and evolution of bacteriochlorophyll a-containing members of the OM60/NOR5 clade of marine gammaproteobacteria: description of Luminiphilus syltensis gen. nov., sp. nov., reclassification of Haliea rubra as Pseudohaliea rubra gen. nov., comb. nov., and emendation of Chromatocurvus halotolerans.</title>
        <authorList>
            <person name="Spring S."/>
            <person name="Riedel T."/>
            <person name="Sproer C."/>
            <person name="Yan S."/>
            <person name="Harder J."/>
            <person name="Fuchs B.M."/>
        </authorList>
    </citation>
    <scope>NUCLEOTIDE SEQUENCE [LARGE SCALE GENOMIC DNA]</scope>
    <source>
        <strain evidence="3">NOR51-B</strain>
    </source>
</reference>
<dbReference type="EMBL" id="DS999411">
    <property type="protein sequence ID" value="EED35156.1"/>
    <property type="molecule type" value="Genomic_DNA"/>
</dbReference>
<dbReference type="STRING" id="565045.NOR51B_1101"/>
<feature type="signal peptide" evidence="1">
    <location>
        <begin position="1"/>
        <end position="21"/>
    </location>
</feature>
<dbReference type="GO" id="GO:0009279">
    <property type="term" value="C:cell outer membrane"/>
    <property type="evidence" value="ECO:0007669"/>
    <property type="project" value="InterPro"/>
</dbReference>
<dbReference type="RefSeq" id="WP_009019902.1">
    <property type="nucleotide sequence ID" value="NZ_DS999411.1"/>
</dbReference>
<dbReference type="Proteomes" id="UP000004699">
    <property type="component" value="Unassembled WGS sequence"/>
</dbReference>
<evidence type="ECO:0000313" key="2">
    <source>
        <dbReference type="EMBL" id="EED35156.1"/>
    </source>
</evidence>
<name>B8KSI1_9GAMM</name>
<keyword evidence="3" id="KW-1185">Reference proteome</keyword>